<dbReference type="InParanoid" id="A0A0D2A116"/>
<dbReference type="RefSeq" id="XP_016209844.1">
    <property type="nucleotide sequence ID" value="XM_016362396.1"/>
</dbReference>
<feature type="compositionally biased region" description="Polar residues" evidence="1">
    <location>
        <begin position="51"/>
        <end position="79"/>
    </location>
</feature>
<evidence type="ECO:0000256" key="1">
    <source>
        <dbReference type="SAM" id="MobiDB-lite"/>
    </source>
</evidence>
<protein>
    <recommendedName>
        <fullName evidence="4">Methyltransferase type 11 domain-containing protein</fullName>
    </recommendedName>
</protein>
<dbReference type="Proteomes" id="UP000053259">
    <property type="component" value="Unassembled WGS sequence"/>
</dbReference>
<dbReference type="EMBL" id="KN847569">
    <property type="protein sequence ID" value="KIV99974.1"/>
    <property type="molecule type" value="Genomic_DNA"/>
</dbReference>
<dbReference type="InterPro" id="IPR029063">
    <property type="entry name" value="SAM-dependent_MTases_sf"/>
</dbReference>
<dbReference type="GeneID" id="27316457"/>
<keyword evidence="3" id="KW-1185">Reference proteome</keyword>
<evidence type="ECO:0000313" key="3">
    <source>
        <dbReference type="Proteomes" id="UP000053259"/>
    </source>
</evidence>
<gene>
    <name evidence="2" type="ORF">PV09_08484</name>
</gene>
<sequence length="704" mass="78536">MFSADLSWTDDTVEKVGERRQRRANKRENSISSSNSGSKKDAKNAPKSGHATKSSMGSITKTISFSSVKGSIRRPSTATSALPFKSASVTIIDASLPHRDYKDPANQPDYTYSASLGTRLPSGAPIETPRLHNSSSNYSLPIRSLRPQHVPIEEELPSRYASPSPKTVSQHKAWSFKNRFEAEDICQSYEQVKDEIIALQNPNANLSHAERTFQRGYSTSRGLPDLPDYDEASVQEPVELADNAAGRPRSVASQHLLYSNDETPKTKYVLPHAGLEPKLELPSIFHPPTTQRTGQGSSTSITPNKSAIQNHAAQKVSQWTPPESWDIVKSQVEVRKILDSDSSTDDMVDEHRQSMFVGSHFQRFVRRMESAGPRIILERLKEEWDLPGDRAMSDELQLEKHLWALTALQLQSMDRFARQNYSPVPTHPLPPSTPKRRRKILELDGHIGEIYQLSAIYPNSRIYHLTRSSRSSSIPLPGQAVQHEISLGSPNDSLASASKSAATGVLPLPYANASMHHIRSTRLATLVSASQLPSLLAECHRVLKPGGVLELRLMDATPDRRSMGPLLANWLEERLLIGLEADFKCQRPVTLVPKWTRDAGFLPLRVKSDEADGVEPDVLKNDHLMARCLRLPAVAASPHAGERDIASQVGVLASRALWKDAWGAYISDGFSEHWWWENPEIVEECREWNTTWDVGTMFVMKERS</sequence>
<dbReference type="VEuPathDB" id="FungiDB:PV09_08484"/>
<name>A0A0D2A116_9PEZI</name>
<organism evidence="2 3">
    <name type="scientific">Verruconis gallopava</name>
    <dbReference type="NCBI Taxonomy" id="253628"/>
    <lineage>
        <taxon>Eukaryota</taxon>
        <taxon>Fungi</taxon>
        <taxon>Dikarya</taxon>
        <taxon>Ascomycota</taxon>
        <taxon>Pezizomycotina</taxon>
        <taxon>Dothideomycetes</taxon>
        <taxon>Pleosporomycetidae</taxon>
        <taxon>Venturiales</taxon>
        <taxon>Sympoventuriaceae</taxon>
        <taxon>Verruconis</taxon>
    </lineage>
</organism>
<dbReference type="Gene3D" id="3.40.50.150">
    <property type="entry name" value="Vaccinia Virus protein VP39"/>
    <property type="match status" value="1"/>
</dbReference>
<dbReference type="HOGENOM" id="CLU_391912_0_0_1"/>
<evidence type="ECO:0000313" key="2">
    <source>
        <dbReference type="EMBL" id="KIV99974.1"/>
    </source>
</evidence>
<dbReference type="OrthoDB" id="3902588at2759"/>
<feature type="region of interest" description="Disordered" evidence="1">
    <location>
        <begin position="1"/>
        <end position="79"/>
    </location>
</feature>
<reference evidence="2 3" key="1">
    <citation type="submission" date="2015-01" db="EMBL/GenBank/DDBJ databases">
        <title>The Genome Sequence of Ochroconis gallopava CBS43764.</title>
        <authorList>
            <consortium name="The Broad Institute Genomics Platform"/>
            <person name="Cuomo C."/>
            <person name="de Hoog S."/>
            <person name="Gorbushina A."/>
            <person name="Stielow B."/>
            <person name="Teixiera M."/>
            <person name="Abouelleil A."/>
            <person name="Chapman S.B."/>
            <person name="Priest M."/>
            <person name="Young S.K."/>
            <person name="Wortman J."/>
            <person name="Nusbaum C."/>
            <person name="Birren B."/>
        </authorList>
    </citation>
    <scope>NUCLEOTIDE SEQUENCE [LARGE SCALE GENOMIC DNA]</scope>
    <source>
        <strain evidence="2 3">CBS 43764</strain>
    </source>
</reference>
<proteinExistence type="predicted"/>
<dbReference type="SUPFAM" id="SSF53335">
    <property type="entry name" value="S-adenosyl-L-methionine-dependent methyltransferases"/>
    <property type="match status" value="1"/>
</dbReference>
<dbReference type="AlphaFoldDB" id="A0A0D2A116"/>
<evidence type="ECO:0008006" key="4">
    <source>
        <dbReference type="Google" id="ProtNLM"/>
    </source>
</evidence>
<accession>A0A0D2A116</accession>